<dbReference type="InterPro" id="IPR005755">
    <property type="entry name" value="Ribosomal_uL13_euk/arc"/>
</dbReference>
<evidence type="ECO:0000256" key="4">
    <source>
        <dbReference type="ARBA" id="ARBA00035499"/>
    </source>
</evidence>
<dbReference type="GO" id="GO:0003735">
    <property type="term" value="F:structural constituent of ribosome"/>
    <property type="evidence" value="ECO:0007669"/>
    <property type="project" value="UniProtKB-UniRule"/>
</dbReference>
<dbReference type="GO" id="GO:0006412">
    <property type="term" value="P:translation"/>
    <property type="evidence" value="ECO:0007669"/>
    <property type="project" value="UniProtKB-UniRule"/>
</dbReference>
<keyword evidence="3" id="KW-0687">Ribonucleoprotein</keyword>
<dbReference type="InterPro" id="IPR036899">
    <property type="entry name" value="Ribosomal_uL13_sf"/>
</dbReference>
<accession>D6GW73</accession>
<dbReference type="AlphaFoldDB" id="D6GW73"/>
<protein>
    <recommendedName>
        <fullName evidence="4 5">50S ribosomal protein L13</fullName>
    </recommendedName>
</protein>
<evidence type="ECO:0000313" key="6">
    <source>
        <dbReference type="EMBL" id="EFD92539.1"/>
    </source>
</evidence>
<dbReference type="InterPro" id="IPR005823">
    <property type="entry name" value="Ribosomal_uL13_bac-type"/>
</dbReference>
<dbReference type="NCBIfam" id="TIGR01077">
    <property type="entry name" value="L13_A_E"/>
    <property type="match status" value="1"/>
</dbReference>
<dbReference type="Gene3D" id="3.90.1180.10">
    <property type="entry name" value="Ribosomal protein L13"/>
    <property type="match status" value="1"/>
</dbReference>
<dbReference type="GO" id="GO:0017148">
    <property type="term" value="P:negative regulation of translation"/>
    <property type="evidence" value="ECO:0007669"/>
    <property type="project" value="TreeGrafter"/>
</dbReference>
<sequence length="138" mass="15781">MIIDGKDAVLGRIATFAAKSALEGEEVNIVNAGEIVIIGNKNSILHKYLERRRIGTMSKGPFFPRDTKGIVRRAVRGMIRDNRYHGREAFKRVKVFEDLPEEMKGKDMLEIAKARTDKPIHKIKIRELANILKQNREI</sequence>
<reference evidence="6 7" key="1">
    <citation type="journal article" date="2010" name="Proc. Natl. Acad. Sci. U.S.A.">
        <title>Enigmatic, ultrasmall, uncultivated Archaea.</title>
        <authorList>
            <person name="Baker B.J."/>
            <person name="Comolli L.R."/>
            <person name="Dick G.J."/>
            <person name="Hauser L.J."/>
            <person name="Hyatt D."/>
            <person name="Dill B.D."/>
            <person name="Land M.L."/>
            <person name="Verberkmoes N.C."/>
            <person name="Hettich R.L."/>
            <person name="Banfield J.F."/>
        </authorList>
    </citation>
    <scope>NUCLEOTIDE SEQUENCE [LARGE SCALE GENOMIC DNA]</scope>
</reference>
<dbReference type="CDD" id="cd00392">
    <property type="entry name" value="Ribosomal_L13"/>
    <property type="match status" value="1"/>
</dbReference>
<dbReference type="PANTHER" id="PTHR11545:SF3">
    <property type="entry name" value="LARGE RIBOSOMAL SUBUNIT PROTEIN UL13"/>
    <property type="match status" value="1"/>
</dbReference>
<dbReference type="Pfam" id="PF00572">
    <property type="entry name" value="Ribosomal_L13"/>
    <property type="match status" value="1"/>
</dbReference>
<gene>
    <name evidence="6" type="ORF">BJBARM5_0748</name>
</gene>
<keyword evidence="2 6" id="KW-0689">Ribosomal protein</keyword>
<dbReference type="GO" id="GO:0022625">
    <property type="term" value="C:cytosolic large ribosomal subunit"/>
    <property type="evidence" value="ECO:0007669"/>
    <property type="project" value="UniProtKB-UniRule"/>
</dbReference>
<proteinExistence type="inferred from homology"/>
<evidence type="ECO:0000256" key="2">
    <source>
        <dbReference type="ARBA" id="ARBA00022980"/>
    </source>
</evidence>
<dbReference type="PANTHER" id="PTHR11545">
    <property type="entry name" value="RIBOSOMAL PROTEIN L13"/>
    <property type="match status" value="1"/>
</dbReference>
<dbReference type="Proteomes" id="UP000009376">
    <property type="component" value="Unassembled WGS sequence"/>
</dbReference>
<dbReference type="EMBL" id="GG745579">
    <property type="protein sequence ID" value="EFD92539.1"/>
    <property type="molecule type" value="Genomic_DNA"/>
</dbReference>
<comment type="similarity">
    <text evidence="1">Belongs to the universal ribosomal protein uL13 family.</text>
</comment>
<evidence type="ECO:0000313" key="7">
    <source>
        <dbReference type="Proteomes" id="UP000009376"/>
    </source>
</evidence>
<dbReference type="PIRSF" id="PIRSF002181">
    <property type="entry name" value="Ribosomal_L13"/>
    <property type="match status" value="1"/>
</dbReference>
<dbReference type="InterPro" id="IPR005822">
    <property type="entry name" value="Ribosomal_uL13"/>
</dbReference>
<evidence type="ECO:0000256" key="1">
    <source>
        <dbReference type="ARBA" id="ARBA00006227"/>
    </source>
</evidence>
<name>D6GW73_PARA5</name>
<dbReference type="SUPFAM" id="SSF52161">
    <property type="entry name" value="Ribosomal protein L13"/>
    <property type="match status" value="1"/>
</dbReference>
<evidence type="ECO:0000256" key="5">
    <source>
        <dbReference type="NCBIfam" id="TIGR01077"/>
    </source>
</evidence>
<organism evidence="6 7">
    <name type="scientific">Candidatus Parvarchaeum acidophilus ARMAN-5</name>
    <dbReference type="NCBI Taxonomy" id="662762"/>
    <lineage>
        <taxon>Archaea</taxon>
        <taxon>Candidatus Parvarchaeota</taxon>
        <taxon>Candidatus Parvarchaeum</taxon>
    </lineage>
</organism>
<dbReference type="GO" id="GO:0003729">
    <property type="term" value="F:mRNA binding"/>
    <property type="evidence" value="ECO:0007669"/>
    <property type="project" value="TreeGrafter"/>
</dbReference>
<evidence type="ECO:0000256" key="3">
    <source>
        <dbReference type="ARBA" id="ARBA00023274"/>
    </source>
</evidence>